<dbReference type="EMBL" id="CM051398">
    <property type="protein sequence ID" value="KAJ4719146.1"/>
    <property type="molecule type" value="Genomic_DNA"/>
</dbReference>
<protein>
    <submittedName>
        <fullName evidence="1">RNA-directed DNA polymerase (Reverse transcriptase)</fullName>
    </submittedName>
</protein>
<keyword evidence="1" id="KW-0548">Nucleotidyltransferase</keyword>
<name>A0ACC1Y6Y2_MELAZ</name>
<evidence type="ECO:0000313" key="1">
    <source>
        <dbReference type="EMBL" id="KAJ4719146.1"/>
    </source>
</evidence>
<evidence type="ECO:0000313" key="2">
    <source>
        <dbReference type="Proteomes" id="UP001164539"/>
    </source>
</evidence>
<keyword evidence="1" id="KW-0695">RNA-directed DNA polymerase</keyword>
<keyword evidence="2" id="KW-1185">Reference proteome</keyword>
<keyword evidence="1" id="KW-0808">Transferase</keyword>
<organism evidence="1 2">
    <name type="scientific">Melia azedarach</name>
    <name type="common">Chinaberry tree</name>
    <dbReference type="NCBI Taxonomy" id="155640"/>
    <lineage>
        <taxon>Eukaryota</taxon>
        <taxon>Viridiplantae</taxon>
        <taxon>Streptophyta</taxon>
        <taxon>Embryophyta</taxon>
        <taxon>Tracheophyta</taxon>
        <taxon>Spermatophyta</taxon>
        <taxon>Magnoliopsida</taxon>
        <taxon>eudicotyledons</taxon>
        <taxon>Gunneridae</taxon>
        <taxon>Pentapetalae</taxon>
        <taxon>rosids</taxon>
        <taxon>malvids</taxon>
        <taxon>Sapindales</taxon>
        <taxon>Meliaceae</taxon>
        <taxon>Melia</taxon>
    </lineage>
</organism>
<accession>A0ACC1Y6Y2</accession>
<reference evidence="1 2" key="1">
    <citation type="journal article" date="2023" name="Science">
        <title>Complex scaffold remodeling in plant triterpene biosynthesis.</title>
        <authorList>
            <person name="De La Pena R."/>
            <person name="Hodgson H."/>
            <person name="Liu J.C."/>
            <person name="Stephenson M.J."/>
            <person name="Martin A.C."/>
            <person name="Owen C."/>
            <person name="Harkess A."/>
            <person name="Leebens-Mack J."/>
            <person name="Jimenez L.E."/>
            <person name="Osbourn A."/>
            <person name="Sattely E.S."/>
        </authorList>
    </citation>
    <scope>NUCLEOTIDE SEQUENCE [LARGE SCALE GENOMIC DNA]</scope>
    <source>
        <strain evidence="2">cv. JPN11</strain>
        <tissue evidence="1">Leaf</tissue>
    </source>
</reference>
<comment type="caution">
    <text evidence="1">The sequence shown here is derived from an EMBL/GenBank/DDBJ whole genome shotgun (WGS) entry which is preliminary data.</text>
</comment>
<gene>
    <name evidence="1" type="ORF">OWV82_010761</name>
</gene>
<dbReference type="Proteomes" id="UP001164539">
    <property type="component" value="Chromosome 5"/>
</dbReference>
<proteinExistence type="predicted"/>
<sequence>MVLNNNPNNGDDAQETLSKGASADDGSCALGCMQPHIELGSAVAGPTFGGMQSQIESIHANPCQGSPQDRVACTTNPTSKLWVLKANSESIDDAIATGDQHVSISATLDGIRCNYSFVYASTYYGTRPCLWDDLLTIKDNRDGPWLFAGDFNATLVLTSSEAGVYWVLYHVLIFRIFLMIVVSFMSILRVYSTPGLIVVLLAILNAGWTGCFVILPAVVLQVWNSIETHGCPRFMVVKELQTVKHRLREWNYFVFDNINDQVSQAHQALLDIQMRIASKGPYFTLLDSQIVAKSWVLEVVNMQTIFWRDRARVKCLKDAYKSTKTFHNYARARQARAIISGLFIGDSWCDDL</sequence>